<feature type="compositionally biased region" description="Low complexity" evidence="2">
    <location>
        <begin position="19"/>
        <end position="44"/>
    </location>
</feature>
<evidence type="ECO:0000256" key="1">
    <source>
        <dbReference type="SAM" id="Coils"/>
    </source>
</evidence>
<dbReference type="Gene3D" id="1.10.287.1490">
    <property type="match status" value="1"/>
</dbReference>
<proteinExistence type="predicted"/>
<dbReference type="PANTHER" id="PTHR47615:SF1">
    <property type="entry name" value="COILED-COIL DOMAIN-CONTAINING PROTEIN 158"/>
    <property type="match status" value="1"/>
</dbReference>
<dbReference type="AlphaFoldDB" id="A0A9W3B5P8"/>
<evidence type="ECO:0000256" key="2">
    <source>
        <dbReference type="SAM" id="MobiDB-lite"/>
    </source>
</evidence>
<feature type="coiled-coil region" evidence="1">
    <location>
        <begin position="356"/>
        <end position="390"/>
    </location>
</feature>
<feature type="compositionally biased region" description="Low complexity" evidence="2">
    <location>
        <begin position="1045"/>
        <end position="1055"/>
    </location>
</feature>
<feature type="region of interest" description="Disordered" evidence="2">
    <location>
        <begin position="1"/>
        <end position="44"/>
    </location>
</feature>
<feature type="coiled-coil region" evidence="1">
    <location>
        <begin position="203"/>
        <end position="237"/>
    </location>
</feature>
<feature type="coiled-coil region" evidence="1">
    <location>
        <begin position="421"/>
        <end position="473"/>
    </location>
</feature>
<dbReference type="PANTHER" id="PTHR47615">
    <property type="entry name" value="COILED-COIL DOMAIN-CONTAINING PROTEIN 158"/>
    <property type="match status" value="1"/>
</dbReference>
<dbReference type="Proteomes" id="UP001165740">
    <property type="component" value="Chromosome 8"/>
</dbReference>
<reference evidence="4" key="1">
    <citation type="submission" date="2025-08" db="UniProtKB">
        <authorList>
            <consortium name="RefSeq"/>
        </authorList>
    </citation>
    <scope>IDENTIFICATION</scope>
</reference>
<feature type="coiled-coil region" evidence="1">
    <location>
        <begin position="499"/>
        <end position="695"/>
    </location>
</feature>
<feature type="compositionally biased region" description="Basic and acidic residues" evidence="2">
    <location>
        <begin position="1"/>
        <end position="16"/>
    </location>
</feature>
<dbReference type="OrthoDB" id="10072099at2759"/>
<sequence>MEHSPMLDDENSRDTGVKNVSASPATGSSSVSNGGLSSENSENNYNSQTVALSSIPLLPIDENTKKTSSQDFAEQIRKLEIEGNKLRAITANSLLGTGTVNGFSFENSFEFSRPQSSIPLGCLSSFVDTSFDPKYIADLRNQLDSQRKETDHLTKQLLSDSFSYHTVPRSSHGSHQFQTQTKSAFSTYPSQTLNRKSLDSLPSSHLEKSLKDSQEQIIELRKKLQEVTDSSDQQKRQFRQTVEDLKSKLHETIHNRDAVLDLRQKESNSQELLIHKLQSALTQLQDHNKLQEEALVSASKQLDSMKHVNEMNETALSQISCILLTREKGHGHTYFKSDLINGQNTSILVHTLERCLRDLDNDIVTKSKRLTELESELDVIKKNLSERERNIARDYQEMIRKEKDDSIKKFTMLTAEHEKNVSSVNEMLLNANQQIASLKSQLQQEEDCYIEKLKSKERQLREMEENVIELKTENMKNTASWQEKLIQAKHEQVYTETLRQALETSLDQVQKELVEVKAEKTELIQSLSVAETRLDDLQNLVAQLEGDLDTERDRIQQQRQREEELRSDLMSLELQVSNKQGDIDRLERTLDMVKQEYSLQVLEKQNLLSTTEKLEREQYIDQIKHLSSQLATMTEKFNKSTMELQTSYNDIERLKSDASSLTRKFEKSRSQAEKAEEEKAELAMLLNEKTDQMDRVARDKVDQAERLLRDKDQYVKLVDQRSEEVSQLKLSLETMKVQLEEKEKVLDTLRQQSSSIAQLMEIHTKASDSVREEKEKLAATAAEKELLLHDMRMTVESLTNQMKTQDDRVKGLEEENLKVNKNLQQKSQELDACQEEKKTLLSELTQVKADLEALTIKKDALKKEVIKAKTLHTKEIAKLQTKLKESEQEKRMSAKALRSKDIIDNKAVRYADKIQKEMTVKRSELDQLTTKLHRMEEKLETVSREKSLVEKDKDSLKKSLAKSLLHSQELSNKVESVMAQNGDLLAQLSLMEKDFELRSSTYQAKMETFEQEIAKLKLKHQLDLKEVEGMSRCKTGSLSTACHKSSSLPSSVSSVKQKMATSDSGDLTDASESDSPLTKHSKRTFYTTKTKNTFEVGKDLKLLLGEMKTLVSESREAAAEYLPRDKTEKSRRNKMNAALHSQNLSPTVNLISNTEKSKMSPARSLTSLADLSDGLAYKGAGNFLVSDTQELCRRLEEKIENLTKMGGNLIKENQDMADLINLQGEKINTVKQKEKITW</sequence>
<protein>
    <submittedName>
        <fullName evidence="4">Coiled-coil domain-containing protein 158-like isoform X1</fullName>
    </submittedName>
</protein>
<feature type="region of interest" description="Disordered" evidence="2">
    <location>
        <begin position="1036"/>
        <end position="1079"/>
    </location>
</feature>
<feature type="coiled-coil region" evidence="1">
    <location>
        <begin position="1185"/>
        <end position="1212"/>
    </location>
</feature>
<accession>A0A9W3B5P8</accession>
<feature type="coiled-coil region" evidence="1">
    <location>
        <begin position="725"/>
        <end position="752"/>
    </location>
</feature>
<organism evidence="3 4">
    <name type="scientific">Biomphalaria glabrata</name>
    <name type="common">Bloodfluke planorb</name>
    <name type="synonym">Freshwater snail</name>
    <dbReference type="NCBI Taxonomy" id="6526"/>
    <lineage>
        <taxon>Eukaryota</taxon>
        <taxon>Metazoa</taxon>
        <taxon>Spiralia</taxon>
        <taxon>Lophotrochozoa</taxon>
        <taxon>Mollusca</taxon>
        <taxon>Gastropoda</taxon>
        <taxon>Heterobranchia</taxon>
        <taxon>Euthyneura</taxon>
        <taxon>Panpulmonata</taxon>
        <taxon>Hygrophila</taxon>
        <taxon>Lymnaeoidea</taxon>
        <taxon>Planorbidae</taxon>
        <taxon>Biomphalaria</taxon>
    </lineage>
</organism>
<gene>
    <name evidence="4" type="primary">LOC106060051</name>
</gene>
<dbReference type="Pfam" id="PF15921">
    <property type="entry name" value="CCDC158"/>
    <property type="match status" value="1"/>
</dbReference>
<keyword evidence="1" id="KW-0175">Coiled coil</keyword>
<evidence type="ECO:0000313" key="3">
    <source>
        <dbReference type="Proteomes" id="UP001165740"/>
    </source>
</evidence>
<name>A0A9W3B5P8_BIOGL</name>
<dbReference type="GeneID" id="106060051"/>
<dbReference type="OMA" id="CIIQCQE"/>
<dbReference type="RefSeq" id="XP_055894802.1">
    <property type="nucleotide sequence ID" value="XM_056038827.1"/>
</dbReference>
<dbReference type="InterPro" id="IPR031809">
    <property type="entry name" value="CCDC158"/>
</dbReference>
<keyword evidence="3" id="KW-1185">Reference proteome</keyword>
<evidence type="ECO:0000313" key="4">
    <source>
        <dbReference type="RefSeq" id="XP_055894802.1"/>
    </source>
</evidence>
<feature type="coiled-coil region" evidence="1">
    <location>
        <begin position="795"/>
        <end position="952"/>
    </location>
</feature>